<sequence>MNQKLRVICYQDHGVWLAQGLEHDICVQAETLDDLCGRLEVAVRLECEDGGLDHIGPAPEHFQRMWDRKSGNFTPMGSNAGEYELALAA</sequence>
<name>A0ABW4WKI7_9HYPH</name>
<evidence type="ECO:0000313" key="3">
    <source>
        <dbReference type="Proteomes" id="UP001597349"/>
    </source>
</evidence>
<gene>
    <name evidence="1" type="ORF">ACFSQT_26305</name>
    <name evidence="2" type="ORF">ACFSQT_27145</name>
</gene>
<proteinExistence type="predicted"/>
<reference evidence="1" key="1">
    <citation type="journal article" date="2014" name="Int. J. Syst. Evol. Microbiol.">
        <title>Complete genome of a new Firmicutes species belonging to the dominant human colonic microbiota ('Ruminococcus bicirculans') reveals two chromosomes and a selective capacity to utilize plant glucans.</title>
        <authorList>
            <consortium name="NISC Comparative Sequencing Program"/>
            <person name="Wegmann U."/>
            <person name="Louis P."/>
            <person name="Goesmann A."/>
            <person name="Henrissat B."/>
            <person name="Duncan S.H."/>
            <person name="Flint H.J."/>
        </authorList>
    </citation>
    <scope>NUCLEOTIDE SEQUENCE</scope>
    <source>
        <strain evidence="1">ICMP 19560</strain>
    </source>
</reference>
<dbReference type="EMBL" id="JBHUGY010000039">
    <property type="protein sequence ID" value="MFD2056460.1"/>
    <property type="molecule type" value="Genomic_DNA"/>
</dbReference>
<accession>A0ABW4WKI7</accession>
<dbReference type="EMBL" id="JBHUGY010000044">
    <property type="protein sequence ID" value="MFD2056620.1"/>
    <property type="molecule type" value="Genomic_DNA"/>
</dbReference>
<protein>
    <recommendedName>
        <fullName evidence="4">DUF1902 domain-containing protein</fullName>
    </recommendedName>
</protein>
<dbReference type="RefSeq" id="WP_379023629.1">
    <property type="nucleotide sequence ID" value="NZ_JBHUGY010000039.1"/>
</dbReference>
<dbReference type="Proteomes" id="UP001597349">
    <property type="component" value="Unassembled WGS sequence"/>
</dbReference>
<evidence type="ECO:0000313" key="2">
    <source>
        <dbReference type="EMBL" id="MFD2056620.1"/>
    </source>
</evidence>
<evidence type="ECO:0000313" key="1">
    <source>
        <dbReference type="EMBL" id="MFD2056460.1"/>
    </source>
</evidence>
<comment type="caution">
    <text evidence="1">The sequence shown here is derived from an EMBL/GenBank/DDBJ whole genome shotgun (WGS) entry which is preliminary data.</text>
</comment>
<reference evidence="3" key="2">
    <citation type="journal article" date="2019" name="Int. J. Syst. Evol. Microbiol.">
        <title>The Global Catalogue of Microorganisms (GCM) 10K type strain sequencing project: providing services to taxonomists for standard genome sequencing and annotation.</title>
        <authorList>
            <consortium name="The Broad Institute Genomics Platform"/>
            <consortium name="The Broad Institute Genome Sequencing Center for Infectious Disease"/>
            <person name="Wu L."/>
            <person name="Ma J."/>
        </authorList>
    </citation>
    <scope>NUCLEOTIDE SEQUENCE [LARGE SCALE GENOMIC DNA]</scope>
    <source>
        <strain evidence="3">CGMCC 1.16226</strain>
    </source>
</reference>
<reference evidence="1" key="3">
    <citation type="submission" date="2024-09" db="EMBL/GenBank/DDBJ databases">
        <authorList>
            <person name="Sun Q."/>
            <person name="Mori K."/>
        </authorList>
    </citation>
    <scope>NUCLEOTIDE SEQUENCE</scope>
    <source>
        <strain evidence="1">ICMP 19560</strain>
    </source>
</reference>
<evidence type="ECO:0008006" key="4">
    <source>
        <dbReference type="Google" id="ProtNLM"/>
    </source>
</evidence>
<keyword evidence="3" id="KW-1185">Reference proteome</keyword>
<organism evidence="1 3">
    <name type="scientific">Mesorhizobium calcicola</name>
    <dbReference type="NCBI Taxonomy" id="1300310"/>
    <lineage>
        <taxon>Bacteria</taxon>
        <taxon>Pseudomonadati</taxon>
        <taxon>Pseudomonadota</taxon>
        <taxon>Alphaproteobacteria</taxon>
        <taxon>Hyphomicrobiales</taxon>
        <taxon>Phyllobacteriaceae</taxon>
        <taxon>Mesorhizobium</taxon>
    </lineage>
</organism>